<evidence type="ECO:0000313" key="1">
    <source>
        <dbReference type="EMBL" id="CAH1002669.1"/>
    </source>
</evidence>
<evidence type="ECO:0008006" key="3">
    <source>
        <dbReference type="Google" id="ProtNLM"/>
    </source>
</evidence>
<keyword evidence="2" id="KW-1185">Reference proteome</keyword>
<organism evidence="1 2">
    <name type="scientific">Neolewinella maritima</name>
    <dbReference type="NCBI Taxonomy" id="1383882"/>
    <lineage>
        <taxon>Bacteria</taxon>
        <taxon>Pseudomonadati</taxon>
        <taxon>Bacteroidota</taxon>
        <taxon>Saprospiria</taxon>
        <taxon>Saprospirales</taxon>
        <taxon>Lewinellaceae</taxon>
        <taxon>Neolewinella</taxon>
    </lineage>
</organism>
<sequence>MQSTRFSAKALAFVFLLLPLLGVAQIRIQTNFNPQIADFLDVRQRITTKADTAVLNAGFTPNYFITTVTATGERLRKEPGLGWVTLTSSFDTTGLATRNYVLAQLAISLQEAKDYADANDEAGGSGSYDDSALQERIDSVIATRFDPTALQAQVDDNTTEIARIDAKPTYNDSALTALVSRLSDTTVVLRSDLQALIAAGGGGGGGGVTTGGGQLVVAATSTSRPNYSSGSYKVLSYNEEEYDPEEVWNGSRFQPTIAGWYKLAGAYGVEDAINEMVLTWGVFKNGGLHKLMAYQRPAFATGSSGVLIISGSVPVYLNGTTDFVELEQFQNSGANVRAITGYGNYVYIERMTGGSSGGGGAAYDDTEVRAAIERNLTSIDSLRALNHEAPDLSAYLTRAELPDSLQAMRDNLLANGVKIDNNTAALLGLQDTTRALRTDVNDLLNRPTGGETYDDSELRNRVTDAETDLNAARSDIDGNSARAAALEGYRLALDEQTDVLTYGPFGGVDFSYFRTLINSGGGGGAGASTGLPVTQDSLEGLSGPQYVYVNNTVELTRDITTTAPYAIVEFGPAGQITGAGREWTYTGFVKAEPWQNLFPDATMLVNLRQRDVYANWFGATADGLVNAEFDVLNDNYTKSYNAYRRAVLAVTERGLSNDPFTVRFDATVPGTAYVMGDVDESTRQGLAQNLYNSTDPRYVFKESKSAIKAILKMDSPTGTIAFIGSNGTIRGGISGDWESTVIALPNEYYNVADRDAYKAHDYEVTGKTTPLGDAKSQEGAVEYGEYGEAGWEDEPDRVAAFALDLPVGSTFIPFKGNDFSGRFSVGEPIVLTNGAHKFDVPVGSYRIITKLSSAGVFIDAPLTRDYSLKNANTYGKLAQSFVMPAEGATVEAVFDLPNEDDESRPGAIQDKIFNLAGDIFERVAIGTNGYVIRNLAGQGNSAPGTTIPAGTDLLKFRAIVPATRLVQNFVVRDMTVVGRRDGFRMGNQIGNKALNFHLAHRQQNVTYRDGLSLSIDGGRDFLWRNGLLTTGVGQIEGAQIARGTRNFWVDNVDFSNIGIEIIELSDGFRYTNGTWVLDGSQNTKPYYPSLKSLLQIGGSTGNHIFEGSTFAVIGGGFVNTFMSDAGIGNWNTTPGRGMDFRNNTVLFTGITNMMSHQGSGSKITGNTFIGQTRGLFGQLGGAPRPGDPLALSGVDRGAISAPSYGGPLLMSDNQFYVDAWQIFDRAPRALVADQSNRIVRQWASDTEPANAYANAGTEGGLVSAGNAGEPSYDVQIDLRLTGWGILDNNLNYEGSLSSGDYMRFHIDKPREYINGTWVTQATDEVFCIGDICATAANPDGSYNDQPLRDEIAANEAADNDRSNSNELQRILLQQDSLLTLSLQENIKVNVAELIRQFAPPSADNQSLFADHRTDRVFLNIARGGGAILFLADSTKAGLLSPENLAKIEDAGSNEVSSISSSGTLTKKLIVTQTAVPNIETTFTDHVITGALYDDATEELQVQRNGLPNISIPLATPNFYPTAALVTGTTDKKMVVSVEGTNNYETIWKDHVVTGGLYANNELQLQRYGLPNISIPLTQTTSRYVNSGTVTGTTGKTATFSYNTGGGTFDMNWNDAVVTGGLFEDGELRLTRHSLPNVSIPIPTAPARYVKSGAVTGVLDKDITLAMEGGGTVVVPLVDVAVTGGVVSNGELILTRNGTTNLSIALPSGEGAADGNNFPTGLSVLGGYGATKTLEMTRSGLAKLTATINDRYINSVAFSGTTTKTFTGGFSGGGGTATATFLDYVVNSATMSGNTLILGRNGMSDLTVVLPSSGSTTSDGNNYSTGLSITGDFGATKTVEITRSGLSKLSATISDRYLTGQSVTGTATKTITNSFSGGGGVVTSTFTDNDNQDLTVSGASAVPDIGINGSTSKVSLRGGTNVTLDKSGSTITINASGSGGTADGNTTVTDFDVTGNATKTATIQQSNGVSRTATWTDKVLSQTEVDNIAQARGYQKEQQVLDLIEANRRVFGTHTAADKSFSGSITGNQEIMITPLPVGLYTIEVGLYFNGGTSAEFIIDSNAGSTNNQINYATALRYARTNLNGDVTGYTGLYNPFDYDEALNGPIIGVFEVTTPTNMAVYIKTNGTSATLLENSYMTIKRIN</sequence>
<dbReference type="EMBL" id="CAKLPZ010000007">
    <property type="protein sequence ID" value="CAH1002669.1"/>
    <property type="molecule type" value="Genomic_DNA"/>
</dbReference>
<name>A0ABN8FE05_9BACT</name>
<dbReference type="Proteomes" id="UP000837803">
    <property type="component" value="Unassembled WGS sequence"/>
</dbReference>
<protein>
    <recommendedName>
        <fullName evidence="3">DUF1983 domain-containing protein</fullName>
    </recommendedName>
</protein>
<dbReference type="RefSeq" id="WP_238752493.1">
    <property type="nucleotide sequence ID" value="NZ_CAKLPZ010000007.1"/>
</dbReference>
<reference evidence="1" key="1">
    <citation type="submission" date="2021-12" db="EMBL/GenBank/DDBJ databases">
        <authorList>
            <person name="Rodrigo-Torres L."/>
            <person name="Arahal R. D."/>
            <person name="Lucena T."/>
        </authorList>
    </citation>
    <scope>NUCLEOTIDE SEQUENCE</scope>
    <source>
        <strain evidence="1">CECT 8419</strain>
    </source>
</reference>
<accession>A0ABN8FE05</accession>
<gene>
    <name evidence="1" type="ORF">LEM8419_03541</name>
</gene>
<evidence type="ECO:0000313" key="2">
    <source>
        <dbReference type="Proteomes" id="UP000837803"/>
    </source>
</evidence>
<proteinExistence type="predicted"/>
<comment type="caution">
    <text evidence="1">The sequence shown here is derived from an EMBL/GenBank/DDBJ whole genome shotgun (WGS) entry which is preliminary data.</text>
</comment>